<evidence type="ECO:0000313" key="2">
    <source>
        <dbReference type="EMBL" id="OAQ60571.1"/>
    </source>
</evidence>
<dbReference type="EMBL" id="LSBJ02000008">
    <property type="protein sequence ID" value="OAQ60571.1"/>
    <property type="molecule type" value="Genomic_DNA"/>
</dbReference>
<reference evidence="2 3" key="1">
    <citation type="journal article" date="2016" name="PLoS Pathog.">
        <title>Biosynthesis of antibiotic leucinostatins in bio-control fungus Purpureocillium lilacinum and their inhibition on phytophthora revealed by genome mining.</title>
        <authorList>
            <person name="Wang G."/>
            <person name="Liu Z."/>
            <person name="Lin R."/>
            <person name="Li E."/>
            <person name="Mao Z."/>
            <person name="Ling J."/>
            <person name="Yang Y."/>
            <person name="Yin W.B."/>
            <person name="Xie B."/>
        </authorList>
    </citation>
    <scope>NUCLEOTIDE SEQUENCE [LARGE SCALE GENOMIC DNA]</scope>
    <source>
        <strain evidence="2">170</strain>
    </source>
</reference>
<dbReference type="Gene3D" id="3.30.9.10">
    <property type="entry name" value="D-Amino Acid Oxidase, subunit A, domain 2"/>
    <property type="match status" value="1"/>
</dbReference>
<dbReference type="AlphaFoldDB" id="A0A179F5F4"/>
<dbReference type="InterPro" id="IPR036188">
    <property type="entry name" value="FAD/NAD-bd_sf"/>
</dbReference>
<dbReference type="GeneID" id="28858489"/>
<dbReference type="STRING" id="1380566.A0A179F5F4"/>
<protein>
    <submittedName>
        <fullName evidence="2">FAD dependent oxidoreductase</fullName>
    </submittedName>
</protein>
<accession>A0A179F5F4</accession>
<organism evidence="2 3">
    <name type="scientific">Pochonia chlamydosporia 170</name>
    <dbReference type="NCBI Taxonomy" id="1380566"/>
    <lineage>
        <taxon>Eukaryota</taxon>
        <taxon>Fungi</taxon>
        <taxon>Dikarya</taxon>
        <taxon>Ascomycota</taxon>
        <taxon>Pezizomycotina</taxon>
        <taxon>Sordariomycetes</taxon>
        <taxon>Hypocreomycetidae</taxon>
        <taxon>Hypocreales</taxon>
        <taxon>Clavicipitaceae</taxon>
        <taxon>Pochonia</taxon>
    </lineage>
</organism>
<dbReference type="SUPFAM" id="SSF51905">
    <property type="entry name" value="FAD/NAD(P)-binding domain"/>
    <property type="match status" value="1"/>
</dbReference>
<dbReference type="InterPro" id="IPR006076">
    <property type="entry name" value="FAD-dep_OxRdtase"/>
</dbReference>
<comment type="caution">
    <text evidence="2">The sequence shown here is derived from an EMBL/GenBank/DDBJ whole genome shotgun (WGS) entry which is preliminary data.</text>
</comment>
<dbReference type="Proteomes" id="UP000078397">
    <property type="component" value="Unassembled WGS sequence"/>
</dbReference>
<proteinExistence type="predicted"/>
<dbReference type="Gene3D" id="3.50.50.60">
    <property type="entry name" value="FAD/NAD(P)-binding domain"/>
    <property type="match status" value="1"/>
</dbReference>
<feature type="domain" description="FAD dependent oxidoreductase" evidence="1">
    <location>
        <begin position="39"/>
        <end position="419"/>
    </location>
</feature>
<keyword evidence="3" id="KW-1185">Reference proteome</keyword>
<name>A0A179F5F4_METCM</name>
<dbReference type="OrthoDB" id="429143at2759"/>
<evidence type="ECO:0000259" key="1">
    <source>
        <dbReference type="Pfam" id="PF01266"/>
    </source>
</evidence>
<dbReference type="PANTHER" id="PTHR13847:SF279">
    <property type="entry name" value="FAD DEPENDENT OXIDOREDUCTASE DOMAIN-CONTAINING PROTEIN-RELATED"/>
    <property type="match status" value="1"/>
</dbReference>
<evidence type="ECO:0000313" key="3">
    <source>
        <dbReference type="Proteomes" id="UP000078397"/>
    </source>
</evidence>
<dbReference type="Pfam" id="PF01266">
    <property type="entry name" value="DAO"/>
    <property type="match status" value="1"/>
</dbReference>
<dbReference type="PANTHER" id="PTHR13847">
    <property type="entry name" value="SARCOSINE DEHYDROGENASE-RELATED"/>
    <property type="match status" value="1"/>
</dbReference>
<sequence length="449" mass="49629">MPQPSQIFPVENPTQSHWLSQPHHLASYRSSETVPREIDIAIVGTGLAGVATAYHILKRSGDVKAPKIALFEARQACSGATGRNGGHIKIGVPSLKRFQEQLGSDKALELFEWVATQRREVKKAVDDEGIDCDMLVTRSYDVFFEKNHAETIKNWLFEQQKKGLEWTTEIQWLDGPNLDRITGTKGAHGAVSVPALSFWPYKFVMGLLDRIIHHGGSLYTETPVHSIENISTSATKLVTSRGICTAKKVVFATNGYSAGVLPQFHNVIVPVRGQAAHLVPNWGPHHGFHPVTTYNLFYDGTSVDYLNPRPDGTVVLGGGGRNFRKGSDDRNSSWWDTVDDSRLISPAVRLDFDKTMETYFRGWEKSEARVGMTWTGIMGSTKDALPHAGLVPGSDNQWILAGFNGGGMAMIFTLAKAISGMVLHEETFEQAGILSMFKTTSERLEAMRF</sequence>
<dbReference type="KEGG" id="pchm:VFPPC_16742"/>
<dbReference type="GO" id="GO:0005737">
    <property type="term" value="C:cytoplasm"/>
    <property type="evidence" value="ECO:0007669"/>
    <property type="project" value="TreeGrafter"/>
</dbReference>
<dbReference type="RefSeq" id="XP_018138449.1">
    <property type="nucleotide sequence ID" value="XM_018294495.1"/>
</dbReference>
<gene>
    <name evidence="2" type="ORF">VFPPC_16742</name>
</gene>